<dbReference type="Gene3D" id="2.10.109.10">
    <property type="entry name" value="Umud Fragment, subunit A"/>
    <property type="match status" value="1"/>
</dbReference>
<evidence type="ECO:0000256" key="2">
    <source>
        <dbReference type="ARBA" id="ARBA00023125"/>
    </source>
</evidence>
<dbReference type="InterPro" id="IPR039418">
    <property type="entry name" value="LexA-like"/>
</dbReference>
<dbReference type="Pfam" id="PF00717">
    <property type="entry name" value="Peptidase_S24"/>
    <property type="match status" value="1"/>
</dbReference>
<evidence type="ECO:0000256" key="3">
    <source>
        <dbReference type="ARBA" id="ARBA00023163"/>
    </source>
</evidence>
<accession>A0ABD7Z3X6</accession>
<evidence type="ECO:0000259" key="4">
    <source>
        <dbReference type="Pfam" id="PF00717"/>
    </source>
</evidence>
<dbReference type="Proteomes" id="UP001229773">
    <property type="component" value="Chromosome"/>
</dbReference>
<dbReference type="PANTHER" id="PTHR40661:SF2">
    <property type="entry name" value="HTH-TYPE TRANSCRIPTIONAL REGULATOR PRTR"/>
    <property type="match status" value="1"/>
</dbReference>
<evidence type="ECO:0000313" key="5">
    <source>
        <dbReference type="EMBL" id="WLS99202.1"/>
    </source>
</evidence>
<dbReference type="InterPro" id="IPR015927">
    <property type="entry name" value="Peptidase_S24_S26A/B/C"/>
</dbReference>
<dbReference type="SUPFAM" id="SSF51306">
    <property type="entry name" value="LexA/Signal peptidase"/>
    <property type="match status" value="1"/>
</dbReference>
<gene>
    <name evidence="5" type="ORF">RAM05_04185</name>
</gene>
<dbReference type="AlphaFoldDB" id="A0ABD7Z3X6"/>
<organism evidence="5 6">
    <name type="scientific">Snodgrassella alvi</name>
    <dbReference type="NCBI Taxonomy" id="1196083"/>
    <lineage>
        <taxon>Bacteria</taxon>
        <taxon>Pseudomonadati</taxon>
        <taxon>Pseudomonadota</taxon>
        <taxon>Betaproteobacteria</taxon>
        <taxon>Neisseriales</taxon>
        <taxon>Neisseriaceae</taxon>
        <taxon>Snodgrassella</taxon>
    </lineage>
</organism>
<dbReference type="CDD" id="cd06529">
    <property type="entry name" value="S24_LexA-like"/>
    <property type="match status" value="1"/>
</dbReference>
<reference evidence="5 6" key="1">
    <citation type="submission" date="2023-08" db="EMBL/GenBank/DDBJ databases">
        <title>Complete genome sequences of 12 bacterial strains from the honey bee gut, resolved with long-read nanopore sequencing.</title>
        <authorList>
            <person name="Kwong W.K."/>
            <person name="Acheampong S."/>
            <person name="Polat M.F."/>
        </authorList>
    </citation>
    <scope>NUCLEOTIDE SEQUENCE [LARGE SCALE GENOMIC DNA]</scope>
    <source>
        <strain evidence="6">wkB9</strain>
    </source>
</reference>
<dbReference type="PANTHER" id="PTHR40661">
    <property type="match status" value="1"/>
</dbReference>
<dbReference type="InterPro" id="IPR036286">
    <property type="entry name" value="LexA/Signal_pep-like_sf"/>
</dbReference>
<sequence length="239" mass="27120">MKITSKIRLENLNLLVKEAGGVTQLAKRAGYKQSSYLYQIINRTPVQNGKAKNIGSNMASKLEEAMNKPKGWMDQEHQKNSKSNSVYLGTLEIWGYSKPSGDIEIEVPFYKEISFSASNDFAEYIKDYNIYKLCFARSIFAKHGINPESVVCVTANGNSMYPVIPDSSTIGINTDDKDIRDGKIYAINHNGLLRINILKRRPGNKLLIQSFNSSEYKDEEVNREEIHIIGRVFWWSVLA</sequence>
<dbReference type="EMBL" id="CP132375">
    <property type="protein sequence ID" value="WLS99202.1"/>
    <property type="molecule type" value="Genomic_DNA"/>
</dbReference>
<protein>
    <submittedName>
        <fullName evidence="5">Helix-turn-helix transcriptional regulator</fullName>
    </submittedName>
</protein>
<dbReference type="GO" id="GO:0003677">
    <property type="term" value="F:DNA binding"/>
    <property type="evidence" value="ECO:0007669"/>
    <property type="project" value="UniProtKB-KW"/>
</dbReference>
<keyword evidence="2" id="KW-0238">DNA-binding</keyword>
<keyword evidence="1" id="KW-0805">Transcription regulation</keyword>
<evidence type="ECO:0000313" key="6">
    <source>
        <dbReference type="Proteomes" id="UP001229773"/>
    </source>
</evidence>
<name>A0ABD7Z3X6_9NEIS</name>
<dbReference type="GeneID" id="32536332"/>
<keyword evidence="3" id="KW-0804">Transcription</keyword>
<feature type="domain" description="Peptidase S24/S26A/S26B/S26C" evidence="4">
    <location>
        <begin position="108"/>
        <end position="233"/>
    </location>
</feature>
<dbReference type="RefSeq" id="WP_025330151.1">
    <property type="nucleotide sequence ID" value="NZ_CP132375.1"/>
</dbReference>
<proteinExistence type="predicted"/>
<evidence type="ECO:0000256" key="1">
    <source>
        <dbReference type="ARBA" id="ARBA00023015"/>
    </source>
</evidence>